<dbReference type="Gene3D" id="3.30.710.10">
    <property type="entry name" value="Potassium Channel Kv1.1, Chain A"/>
    <property type="match status" value="1"/>
</dbReference>
<evidence type="ECO:0008006" key="5">
    <source>
        <dbReference type="Google" id="ProtNLM"/>
    </source>
</evidence>
<dbReference type="SMART" id="SM00225">
    <property type="entry name" value="BTB"/>
    <property type="match status" value="1"/>
</dbReference>
<accession>A0A2Z6S285</accession>
<dbReference type="EMBL" id="BEXD01002380">
    <property type="protein sequence ID" value="GBB98118.1"/>
    <property type="molecule type" value="Genomic_DNA"/>
</dbReference>
<gene>
    <name evidence="3" type="ORF">RclHR1_03140017</name>
</gene>
<dbReference type="Proteomes" id="UP000247702">
    <property type="component" value="Unassembled WGS sequence"/>
</dbReference>
<protein>
    <recommendedName>
        <fullName evidence="5">BTB domain-containing protein</fullName>
    </recommendedName>
</protein>
<dbReference type="PANTHER" id="PTHR24410">
    <property type="entry name" value="HL07962P-RELATED"/>
    <property type="match status" value="1"/>
</dbReference>
<dbReference type="Pfam" id="PF07707">
    <property type="entry name" value="BACK"/>
    <property type="match status" value="1"/>
</dbReference>
<dbReference type="SUPFAM" id="SSF54695">
    <property type="entry name" value="POZ domain"/>
    <property type="match status" value="1"/>
</dbReference>
<dbReference type="InterPro" id="IPR051481">
    <property type="entry name" value="BTB-POZ/Galectin-3-binding"/>
</dbReference>
<comment type="caution">
    <text evidence="3">The sequence shown here is derived from an EMBL/GenBank/DDBJ whole genome shotgun (WGS) entry which is preliminary data.</text>
</comment>
<dbReference type="CDD" id="cd18186">
    <property type="entry name" value="BTB_POZ_ZBTB_KLHL-like"/>
    <property type="match status" value="1"/>
</dbReference>
<dbReference type="PROSITE" id="PS50097">
    <property type="entry name" value="BTB"/>
    <property type="match status" value="1"/>
</dbReference>
<dbReference type="PROSITE" id="PS51886">
    <property type="entry name" value="TLDC"/>
    <property type="match status" value="1"/>
</dbReference>
<name>A0A2Z6S285_9GLOM</name>
<sequence length="528" mass="61633">MANYSQNMNRTLTTDFSNLIKNPGDYDVKIIVGEGEKSKEFRAHSLVLSSRSTYFKSGLSTRWVRKDDNGIIIFNKPNISPLVFEVIIKYIYTGLLNVDKISLVDVIIAADELELLEALQQLEAILIKNKLAWQTGDFIKVCQLDHHHFVNLYNSALKLICNNPKMIFETEEYLKFEETFLINILKCDDLKLEEIEIWEYLIKWGIENTESILDGDMTKWTSTDFINLEKTIHNCIPHIRFFQMSPNDYSYVRTQFKDILPDGLDEEVLQYFLNPNFKNTFNILPSRCLINSKIINSADIALIASWIDKKRGTPYKFRDIPFKFKLIYRASQNGFRSFHSNCDNKGPTIVVIKVRPSGEIIGGYNPLEWRSSRIPEDNWDPILFQNYISFAYYNHRQESSDSFIFSLTNRRSPTLSRVTSKREAITWCRDKGPCFGLDDLVIYSLNNNVNDVVGYSKQHSYEKKIIIDEGFFEIKEYEVFEIIDDSYKSITFQFINRMFLSSTRMLKKVVRFIKLSLCVLLLVCSQRS</sequence>
<dbReference type="Pfam" id="PF00651">
    <property type="entry name" value="BTB"/>
    <property type="match status" value="1"/>
</dbReference>
<dbReference type="AlphaFoldDB" id="A0A2Z6S285"/>
<organism evidence="3 4">
    <name type="scientific">Rhizophagus clarus</name>
    <dbReference type="NCBI Taxonomy" id="94130"/>
    <lineage>
        <taxon>Eukaryota</taxon>
        <taxon>Fungi</taxon>
        <taxon>Fungi incertae sedis</taxon>
        <taxon>Mucoromycota</taxon>
        <taxon>Glomeromycotina</taxon>
        <taxon>Glomeromycetes</taxon>
        <taxon>Glomerales</taxon>
        <taxon>Glomeraceae</taxon>
        <taxon>Rhizophagus</taxon>
    </lineage>
</organism>
<dbReference type="Gene3D" id="1.25.40.420">
    <property type="match status" value="1"/>
</dbReference>
<dbReference type="InterPro" id="IPR011333">
    <property type="entry name" value="SKP1/BTB/POZ_sf"/>
</dbReference>
<proteinExistence type="predicted"/>
<dbReference type="Pfam" id="PF07534">
    <property type="entry name" value="TLD"/>
    <property type="match status" value="1"/>
</dbReference>
<keyword evidence="4" id="KW-1185">Reference proteome</keyword>
<evidence type="ECO:0000259" key="1">
    <source>
        <dbReference type="PROSITE" id="PS50097"/>
    </source>
</evidence>
<feature type="domain" description="BTB" evidence="1">
    <location>
        <begin position="26"/>
        <end position="100"/>
    </location>
</feature>
<dbReference type="PANTHER" id="PTHR24410:SF23">
    <property type="entry name" value="BTB DOMAIN-CONTAINING PROTEIN-RELATED"/>
    <property type="match status" value="1"/>
</dbReference>
<dbReference type="InterPro" id="IPR011705">
    <property type="entry name" value="BACK"/>
</dbReference>
<dbReference type="InterPro" id="IPR006571">
    <property type="entry name" value="TLDc_dom"/>
</dbReference>
<evidence type="ECO:0000313" key="3">
    <source>
        <dbReference type="EMBL" id="GBB98118.1"/>
    </source>
</evidence>
<evidence type="ECO:0000259" key="2">
    <source>
        <dbReference type="PROSITE" id="PS51886"/>
    </source>
</evidence>
<feature type="domain" description="TLDc" evidence="2">
    <location>
        <begin position="293"/>
        <end position="483"/>
    </location>
</feature>
<evidence type="ECO:0000313" key="4">
    <source>
        <dbReference type="Proteomes" id="UP000247702"/>
    </source>
</evidence>
<reference evidence="3 4" key="1">
    <citation type="submission" date="2017-11" db="EMBL/GenBank/DDBJ databases">
        <title>The genome of Rhizophagus clarus HR1 reveals common genetic basis of auxotrophy among arbuscular mycorrhizal fungi.</title>
        <authorList>
            <person name="Kobayashi Y."/>
        </authorList>
    </citation>
    <scope>NUCLEOTIDE SEQUENCE [LARGE SCALE GENOMIC DNA]</scope>
    <source>
        <strain evidence="3 4">HR1</strain>
    </source>
</reference>
<dbReference type="InterPro" id="IPR000210">
    <property type="entry name" value="BTB/POZ_dom"/>
</dbReference>